<evidence type="ECO:0000256" key="9">
    <source>
        <dbReference type="ARBA" id="ARBA00022840"/>
    </source>
</evidence>
<keyword evidence="4" id="KW-0472">Membrane</keyword>
<dbReference type="InterPro" id="IPR050980">
    <property type="entry name" value="2C_sensor_his_kinase"/>
</dbReference>
<feature type="domain" description="HAMP" evidence="11">
    <location>
        <begin position="8"/>
        <end position="60"/>
    </location>
</feature>
<dbReference type="PANTHER" id="PTHR44936:SF10">
    <property type="entry name" value="SENSOR PROTEIN RSTB"/>
    <property type="match status" value="1"/>
</dbReference>
<dbReference type="InterPro" id="IPR003660">
    <property type="entry name" value="HAMP_dom"/>
</dbReference>
<dbReference type="SMART" id="SM00387">
    <property type="entry name" value="HATPase_c"/>
    <property type="match status" value="1"/>
</dbReference>
<evidence type="ECO:0000256" key="3">
    <source>
        <dbReference type="ARBA" id="ARBA00012438"/>
    </source>
</evidence>
<evidence type="ECO:0000256" key="4">
    <source>
        <dbReference type="ARBA" id="ARBA00022475"/>
    </source>
</evidence>
<evidence type="ECO:0000256" key="1">
    <source>
        <dbReference type="ARBA" id="ARBA00000085"/>
    </source>
</evidence>
<dbReference type="Proteomes" id="UP000216478">
    <property type="component" value="Unassembled WGS sequence"/>
</dbReference>
<evidence type="ECO:0000256" key="5">
    <source>
        <dbReference type="ARBA" id="ARBA00022553"/>
    </source>
</evidence>
<comment type="subcellular location">
    <subcellularLocation>
        <location evidence="2">Cell membrane</location>
        <topology evidence="2">Multi-pass membrane protein</topology>
    </subcellularLocation>
</comment>
<dbReference type="InterPro" id="IPR036890">
    <property type="entry name" value="HATPase_C_sf"/>
</dbReference>
<keyword evidence="13" id="KW-1185">Reference proteome</keyword>
<proteinExistence type="predicted"/>
<dbReference type="Pfam" id="PF02518">
    <property type="entry name" value="HATPase_c"/>
    <property type="match status" value="1"/>
</dbReference>
<evidence type="ECO:0000313" key="13">
    <source>
        <dbReference type="Proteomes" id="UP000216478"/>
    </source>
</evidence>
<dbReference type="GO" id="GO:0000155">
    <property type="term" value="F:phosphorelay sensor kinase activity"/>
    <property type="evidence" value="ECO:0007669"/>
    <property type="project" value="InterPro"/>
</dbReference>
<dbReference type="EC" id="2.7.13.3" evidence="3"/>
<dbReference type="PRINTS" id="PR00344">
    <property type="entry name" value="BCTRLSENSOR"/>
</dbReference>
<dbReference type="InterPro" id="IPR036097">
    <property type="entry name" value="HisK_dim/P_sf"/>
</dbReference>
<keyword evidence="4" id="KW-1003">Cell membrane</keyword>
<dbReference type="SMART" id="SM00304">
    <property type="entry name" value="HAMP"/>
    <property type="match status" value="1"/>
</dbReference>
<dbReference type="Gene3D" id="3.30.565.10">
    <property type="entry name" value="Histidine kinase-like ATPase, C-terminal domain"/>
    <property type="match status" value="1"/>
</dbReference>
<dbReference type="PROSITE" id="PS50885">
    <property type="entry name" value="HAMP"/>
    <property type="match status" value="1"/>
</dbReference>
<evidence type="ECO:0000256" key="2">
    <source>
        <dbReference type="ARBA" id="ARBA00004651"/>
    </source>
</evidence>
<dbReference type="InterPro" id="IPR004358">
    <property type="entry name" value="Sig_transdc_His_kin-like_C"/>
</dbReference>
<dbReference type="CDD" id="cd00082">
    <property type="entry name" value="HisKA"/>
    <property type="match status" value="1"/>
</dbReference>
<dbReference type="Gene3D" id="1.10.287.130">
    <property type="match status" value="1"/>
</dbReference>
<dbReference type="CDD" id="cd00075">
    <property type="entry name" value="HATPase"/>
    <property type="match status" value="1"/>
</dbReference>
<dbReference type="AlphaFoldDB" id="A0A256EZ18"/>
<dbReference type="SUPFAM" id="SSF47384">
    <property type="entry name" value="Homodimeric domain of signal transducing histidine kinase"/>
    <property type="match status" value="1"/>
</dbReference>
<dbReference type="InterPro" id="IPR005467">
    <property type="entry name" value="His_kinase_dom"/>
</dbReference>
<feature type="domain" description="Histidine kinase" evidence="10">
    <location>
        <begin position="68"/>
        <end position="271"/>
    </location>
</feature>
<sequence>MIALWAANKATKSLRILEDAVSRIGPDGTLAHIPEDGSAEIRATARALNTLSLRLKGAMESRMRLVAAAGHDLRTPMTRMRLRAEFVHDETERAKWLADLEELDLIADSAIRLVREEVSSSAEVQSLIASELLAGLVSELSDLGYSVQLTASQEEPILAVTANPIALTRALRNLIINAATHGGHATVSWFKEQEKLVIRIEDEGPGIPENLIDQIFEPFFRVDAGRRKNHPGAGLGLAIAKEIIERFGGQIEIRNKQPHGIVQKVSLKLEHVSRKWEPVSE</sequence>
<dbReference type="InterPro" id="IPR003594">
    <property type="entry name" value="HATPase_dom"/>
</dbReference>
<reference evidence="12 13" key="1">
    <citation type="submission" date="2017-07" db="EMBL/GenBank/DDBJ databases">
        <title>Phylogenetic study on the rhizospheric bacterium Ochrobactrum sp. A44.</title>
        <authorList>
            <person name="Krzyzanowska D.M."/>
            <person name="Ossowicki A."/>
            <person name="Rajewska M."/>
            <person name="Maciag T."/>
            <person name="Kaczynski Z."/>
            <person name="Czerwicka M."/>
            <person name="Jafra S."/>
        </authorList>
    </citation>
    <scope>NUCLEOTIDE SEQUENCE [LARGE SCALE GENOMIC DNA]</scope>
    <source>
        <strain evidence="12 13">OgA9a</strain>
    </source>
</reference>
<keyword evidence="5" id="KW-0597">Phosphoprotein</keyword>
<accession>A0A256EZ18</accession>
<evidence type="ECO:0000256" key="8">
    <source>
        <dbReference type="ARBA" id="ARBA00022777"/>
    </source>
</evidence>
<evidence type="ECO:0000259" key="10">
    <source>
        <dbReference type="PROSITE" id="PS50109"/>
    </source>
</evidence>
<gene>
    <name evidence="12" type="ORF">CEV33_3553</name>
</gene>
<dbReference type="GO" id="GO:0005524">
    <property type="term" value="F:ATP binding"/>
    <property type="evidence" value="ECO:0007669"/>
    <property type="project" value="UniProtKB-KW"/>
</dbReference>
<evidence type="ECO:0000256" key="6">
    <source>
        <dbReference type="ARBA" id="ARBA00022679"/>
    </source>
</evidence>
<name>A0A256EZ18_9HYPH</name>
<dbReference type="SUPFAM" id="SSF55874">
    <property type="entry name" value="ATPase domain of HSP90 chaperone/DNA topoisomerase II/histidine kinase"/>
    <property type="match status" value="1"/>
</dbReference>
<keyword evidence="9" id="KW-0067">ATP-binding</keyword>
<keyword evidence="6" id="KW-0808">Transferase</keyword>
<protein>
    <recommendedName>
        <fullName evidence="3">histidine kinase</fullName>
        <ecNumber evidence="3">2.7.13.3</ecNumber>
    </recommendedName>
</protein>
<keyword evidence="8" id="KW-0418">Kinase</keyword>
<evidence type="ECO:0000313" key="12">
    <source>
        <dbReference type="EMBL" id="OYR07845.1"/>
    </source>
</evidence>
<dbReference type="GO" id="GO:0005886">
    <property type="term" value="C:plasma membrane"/>
    <property type="evidence" value="ECO:0007669"/>
    <property type="project" value="UniProtKB-SubCell"/>
</dbReference>
<dbReference type="EMBL" id="NNRL01000168">
    <property type="protein sequence ID" value="OYR07845.1"/>
    <property type="molecule type" value="Genomic_DNA"/>
</dbReference>
<evidence type="ECO:0000256" key="7">
    <source>
        <dbReference type="ARBA" id="ARBA00022741"/>
    </source>
</evidence>
<dbReference type="PROSITE" id="PS50109">
    <property type="entry name" value="HIS_KIN"/>
    <property type="match status" value="1"/>
</dbReference>
<keyword evidence="7" id="KW-0547">Nucleotide-binding</keyword>
<dbReference type="Pfam" id="PF00672">
    <property type="entry name" value="HAMP"/>
    <property type="match status" value="1"/>
</dbReference>
<comment type="catalytic activity">
    <reaction evidence="1">
        <text>ATP + protein L-histidine = ADP + protein N-phospho-L-histidine.</text>
        <dbReference type="EC" id="2.7.13.3"/>
    </reaction>
</comment>
<evidence type="ECO:0000259" key="11">
    <source>
        <dbReference type="PROSITE" id="PS50885"/>
    </source>
</evidence>
<dbReference type="PANTHER" id="PTHR44936">
    <property type="entry name" value="SENSOR PROTEIN CREC"/>
    <property type="match status" value="1"/>
</dbReference>
<organism evidence="12 13">
    <name type="scientific">Brucella grignonensis</name>
    <dbReference type="NCBI Taxonomy" id="94627"/>
    <lineage>
        <taxon>Bacteria</taxon>
        <taxon>Pseudomonadati</taxon>
        <taxon>Pseudomonadota</taxon>
        <taxon>Alphaproteobacteria</taxon>
        <taxon>Hyphomicrobiales</taxon>
        <taxon>Brucellaceae</taxon>
        <taxon>Brucella/Ochrobactrum group</taxon>
        <taxon>Brucella</taxon>
    </lineage>
</organism>
<comment type="caution">
    <text evidence="12">The sequence shown here is derived from an EMBL/GenBank/DDBJ whole genome shotgun (WGS) entry which is preliminary data.</text>
</comment>
<dbReference type="InterPro" id="IPR003661">
    <property type="entry name" value="HisK_dim/P_dom"/>
</dbReference>